<evidence type="ECO:0000256" key="1">
    <source>
        <dbReference type="SAM" id="MobiDB-lite"/>
    </source>
</evidence>
<accession>A0AAV9DRK3</accession>
<proteinExistence type="predicted"/>
<dbReference type="EMBL" id="JAUJYO010000011">
    <property type="protein sequence ID" value="KAK1303868.1"/>
    <property type="molecule type" value="Genomic_DNA"/>
</dbReference>
<protein>
    <submittedName>
        <fullName evidence="2">Uncharacterized protein</fullName>
    </submittedName>
</protein>
<evidence type="ECO:0000313" key="3">
    <source>
        <dbReference type="Proteomes" id="UP001180020"/>
    </source>
</evidence>
<reference evidence="2" key="1">
    <citation type="journal article" date="2023" name="Nat. Commun.">
        <title>Diploid and tetraploid genomes of Acorus and the evolution of monocots.</title>
        <authorList>
            <person name="Ma L."/>
            <person name="Liu K.W."/>
            <person name="Li Z."/>
            <person name="Hsiao Y.Y."/>
            <person name="Qi Y."/>
            <person name="Fu T."/>
            <person name="Tang G.D."/>
            <person name="Zhang D."/>
            <person name="Sun W.H."/>
            <person name="Liu D.K."/>
            <person name="Li Y."/>
            <person name="Chen G.Z."/>
            <person name="Liu X.D."/>
            <person name="Liao X.Y."/>
            <person name="Jiang Y.T."/>
            <person name="Yu X."/>
            <person name="Hao Y."/>
            <person name="Huang J."/>
            <person name="Zhao X.W."/>
            <person name="Ke S."/>
            <person name="Chen Y.Y."/>
            <person name="Wu W.L."/>
            <person name="Hsu J.L."/>
            <person name="Lin Y.F."/>
            <person name="Huang M.D."/>
            <person name="Li C.Y."/>
            <person name="Huang L."/>
            <person name="Wang Z.W."/>
            <person name="Zhao X."/>
            <person name="Zhong W.Y."/>
            <person name="Peng D.H."/>
            <person name="Ahmad S."/>
            <person name="Lan S."/>
            <person name="Zhang J.S."/>
            <person name="Tsai W.C."/>
            <person name="Van de Peer Y."/>
            <person name="Liu Z.J."/>
        </authorList>
    </citation>
    <scope>NUCLEOTIDE SEQUENCE</scope>
    <source>
        <strain evidence="2">CP</strain>
    </source>
</reference>
<comment type="caution">
    <text evidence="2">The sequence shown here is derived from an EMBL/GenBank/DDBJ whole genome shotgun (WGS) entry which is preliminary data.</text>
</comment>
<keyword evidence="3" id="KW-1185">Reference proteome</keyword>
<name>A0AAV9DRK3_ACOCL</name>
<reference evidence="2" key="2">
    <citation type="submission" date="2023-06" db="EMBL/GenBank/DDBJ databases">
        <authorList>
            <person name="Ma L."/>
            <person name="Liu K.-W."/>
            <person name="Li Z."/>
            <person name="Hsiao Y.-Y."/>
            <person name="Qi Y."/>
            <person name="Fu T."/>
            <person name="Tang G."/>
            <person name="Zhang D."/>
            <person name="Sun W.-H."/>
            <person name="Liu D.-K."/>
            <person name="Li Y."/>
            <person name="Chen G.-Z."/>
            <person name="Liu X.-D."/>
            <person name="Liao X.-Y."/>
            <person name="Jiang Y.-T."/>
            <person name="Yu X."/>
            <person name="Hao Y."/>
            <person name="Huang J."/>
            <person name="Zhao X.-W."/>
            <person name="Ke S."/>
            <person name="Chen Y.-Y."/>
            <person name="Wu W.-L."/>
            <person name="Hsu J.-L."/>
            <person name="Lin Y.-F."/>
            <person name="Huang M.-D."/>
            <person name="Li C.-Y."/>
            <person name="Huang L."/>
            <person name="Wang Z.-W."/>
            <person name="Zhao X."/>
            <person name="Zhong W.-Y."/>
            <person name="Peng D.-H."/>
            <person name="Ahmad S."/>
            <person name="Lan S."/>
            <person name="Zhang J.-S."/>
            <person name="Tsai W.-C."/>
            <person name="Van De Peer Y."/>
            <person name="Liu Z.-J."/>
        </authorList>
    </citation>
    <scope>NUCLEOTIDE SEQUENCE</scope>
    <source>
        <strain evidence="2">CP</strain>
        <tissue evidence="2">Leaves</tissue>
    </source>
</reference>
<organism evidence="2 3">
    <name type="scientific">Acorus calamus</name>
    <name type="common">Sweet flag</name>
    <dbReference type="NCBI Taxonomy" id="4465"/>
    <lineage>
        <taxon>Eukaryota</taxon>
        <taxon>Viridiplantae</taxon>
        <taxon>Streptophyta</taxon>
        <taxon>Embryophyta</taxon>
        <taxon>Tracheophyta</taxon>
        <taxon>Spermatophyta</taxon>
        <taxon>Magnoliopsida</taxon>
        <taxon>Liliopsida</taxon>
        <taxon>Acoraceae</taxon>
        <taxon>Acorus</taxon>
    </lineage>
</organism>
<evidence type="ECO:0000313" key="2">
    <source>
        <dbReference type="EMBL" id="KAK1303868.1"/>
    </source>
</evidence>
<dbReference type="Proteomes" id="UP001180020">
    <property type="component" value="Unassembled WGS sequence"/>
</dbReference>
<gene>
    <name evidence="2" type="ORF">QJS10_CPB11g01701</name>
</gene>
<sequence>MGDAHPVVSPEILNEEKNEGSDLVEEAADGLESNNNDQGGMEVEQAPIASFGARG</sequence>
<feature type="region of interest" description="Disordered" evidence="1">
    <location>
        <begin position="1"/>
        <end position="55"/>
    </location>
</feature>
<dbReference type="AlphaFoldDB" id="A0AAV9DRK3"/>